<keyword evidence="2" id="KW-1185">Reference proteome</keyword>
<dbReference type="Proteomes" id="UP000193749">
    <property type="component" value="Unassembled WGS sequence"/>
</dbReference>
<reference evidence="1 2" key="1">
    <citation type="journal article" date="2017" name="Antonie Van Leeuwenhoek">
        <title>Phylogenomic resolution of the bacterial genus Pantoea and its relationship with Erwinia and Tatumella.</title>
        <authorList>
            <person name="Palmer M."/>
            <person name="Steenkamp E.T."/>
            <person name="Coetzee M.P."/>
            <person name="Chan W.Y."/>
            <person name="van Zyl E."/>
            <person name="De Maayer P."/>
            <person name="Coutinho T.A."/>
            <person name="Blom J."/>
            <person name="Smits T.H."/>
            <person name="Duffy B."/>
            <person name="Venter S.N."/>
        </authorList>
    </citation>
    <scope>NUCLEOTIDE SEQUENCE [LARGE SCALE GENOMIC DNA]</scope>
    <source>
        <strain evidence="1 2">LMG 2657</strain>
    </source>
</reference>
<comment type="caution">
    <text evidence="1">The sequence shown here is derived from an EMBL/GenBank/DDBJ whole genome shotgun (WGS) entry which is preliminary data.</text>
</comment>
<proteinExistence type="predicted"/>
<protein>
    <submittedName>
        <fullName evidence="1">RepB family plasmid replication initiator protein</fullName>
    </submittedName>
</protein>
<dbReference type="AlphaFoldDB" id="A0A1X1EMG5"/>
<gene>
    <name evidence="1" type="ORF">HA50_26385</name>
</gene>
<evidence type="ECO:0000313" key="2">
    <source>
        <dbReference type="Proteomes" id="UP000193749"/>
    </source>
</evidence>
<sequence>MSNYDSDLNLHIETKNQSTGQVEHIISTSTKSIQPLSLLRLSVFTPMQAVEKGKIKDAGSRTPIDAINDFRQLEIVEREGYSSAVITGPKLDIETDFKVWIGVISAFTHFSSQNGVITMSFADLARLCDIDSRQVNRRLKERLARSLSKLSSTSIRFSKPTPEGDAIATTHLIGSSIADPEADVVKLAYDTLLADFYKLDIKRILKLKVLNNLKRNEVAKAIYTFLEGLPNKPGEVQIVSANRLMARLDLKSEPKKQMFIIRKGLKTLEEIGYLSYQESFKRINGKREFYFTINKRDPDLGESISRTRNVGA</sequence>
<dbReference type="OrthoDB" id="5886488at2"/>
<organism evidence="1 2">
    <name type="scientific">Pantoea cypripedii</name>
    <name type="common">Pectobacterium cypripedii</name>
    <name type="synonym">Erwinia cypripedii</name>
    <dbReference type="NCBI Taxonomy" id="55209"/>
    <lineage>
        <taxon>Bacteria</taxon>
        <taxon>Pseudomonadati</taxon>
        <taxon>Pseudomonadota</taxon>
        <taxon>Gammaproteobacteria</taxon>
        <taxon>Enterobacterales</taxon>
        <taxon>Erwiniaceae</taxon>
        <taxon>Pantoea</taxon>
    </lineage>
</organism>
<name>A0A1X1EMG5_PANCY</name>
<accession>A0A1X1EMG5</accession>
<dbReference type="RefSeq" id="WP_084879824.1">
    <property type="nucleotide sequence ID" value="NZ_JAGGMY010000007.1"/>
</dbReference>
<dbReference type="EMBL" id="MLJI01000002">
    <property type="protein sequence ID" value="ORM90101.1"/>
    <property type="molecule type" value="Genomic_DNA"/>
</dbReference>
<evidence type="ECO:0000313" key="1">
    <source>
        <dbReference type="EMBL" id="ORM90101.1"/>
    </source>
</evidence>